<evidence type="ECO:0000313" key="6">
    <source>
        <dbReference type="EMBL" id="GGE10327.1"/>
    </source>
</evidence>
<feature type="domain" description="FAD dependent oxidoreductase" evidence="5">
    <location>
        <begin position="3"/>
        <end position="348"/>
    </location>
</feature>
<accession>A0A917E6X7</accession>
<protein>
    <submittedName>
        <fullName evidence="6">Sarcosine oxidase</fullName>
    </submittedName>
</protein>
<evidence type="ECO:0000256" key="2">
    <source>
        <dbReference type="ARBA" id="ARBA00022630"/>
    </source>
</evidence>
<dbReference type="SUPFAM" id="SSF51905">
    <property type="entry name" value="FAD/NAD(P)-binding domain"/>
    <property type="match status" value="1"/>
</dbReference>
<dbReference type="InterPro" id="IPR006076">
    <property type="entry name" value="FAD-dep_OxRdtase"/>
</dbReference>
<dbReference type="PANTHER" id="PTHR10961:SF46">
    <property type="entry name" value="PEROXISOMAL SARCOSINE OXIDASE"/>
    <property type="match status" value="1"/>
</dbReference>
<name>A0A917E6X7_9HYPH</name>
<dbReference type="Gene3D" id="3.30.9.10">
    <property type="entry name" value="D-Amino Acid Oxidase, subunit A, domain 2"/>
    <property type="match status" value="1"/>
</dbReference>
<dbReference type="GO" id="GO:0050660">
    <property type="term" value="F:flavin adenine dinucleotide binding"/>
    <property type="evidence" value="ECO:0007669"/>
    <property type="project" value="InterPro"/>
</dbReference>
<keyword evidence="4" id="KW-0560">Oxidoreductase</keyword>
<dbReference type="Gene3D" id="3.50.50.60">
    <property type="entry name" value="FAD/NAD(P)-binding domain"/>
    <property type="match status" value="1"/>
</dbReference>
<proteinExistence type="predicted"/>
<comment type="caution">
    <text evidence="6">The sequence shown here is derived from an EMBL/GenBank/DDBJ whole genome shotgun (WGS) entry which is preliminary data.</text>
</comment>
<dbReference type="GO" id="GO:0008115">
    <property type="term" value="F:sarcosine oxidase activity"/>
    <property type="evidence" value="ECO:0007669"/>
    <property type="project" value="TreeGrafter"/>
</dbReference>
<organism evidence="6 7">
    <name type="scientific">Aureimonas endophytica</name>
    <dbReference type="NCBI Taxonomy" id="2027858"/>
    <lineage>
        <taxon>Bacteria</taxon>
        <taxon>Pseudomonadati</taxon>
        <taxon>Pseudomonadota</taxon>
        <taxon>Alphaproteobacteria</taxon>
        <taxon>Hyphomicrobiales</taxon>
        <taxon>Aurantimonadaceae</taxon>
        <taxon>Aureimonas</taxon>
    </lineage>
</organism>
<dbReference type="Proteomes" id="UP000644699">
    <property type="component" value="Unassembled WGS sequence"/>
</dbReference>
<reference evidence="6" key="2">
    <citation type="submission" date="2020-09" db="EMBL/GenBank/DDBJ databases">
        <authorList>
            <person name="Sun Q."/>
            <person name="Zhou Y."/>
        </authorList>
    </citation>
    <scope>NUCLEOTIDE SEQUENCE</scope>
    <source>
        <strain evidence="6">CGMCC 1.15367</strain>
    </source>
</reference>
<evidence type="ECO:0000256" key="3">
    <source>
        <dbReference type="ARBA" id="ARBA00022827"/>
    </source>
</evidence>
<dbReference type="PANTHER" id="PTHR10961">
    <property type="entry name" value="PEROXISOMAL SARCOSINE OXIDASE"/>
    <property type="match status" value="1"/>
</dbReference>
<gene>
    <name evidence="6" type="ORF">GCM10011390_31680</name>
</gene>
<dbReference type="InterPro" id="IPR036188">
    <property type="entry name" value="FAD/NAD-bd_sf"/>
</dbReference>
<dbReference type="EMBL" id="BMIQ01000005">
    <property type="protein sequence ID" value="GGE10327.1"/>
    <property type="molecule type" value="Genomic_DNA"/>
</dbReference>
<comment type="cofactor">
    <cofactor evidence="1">
        <name>FAD</name>
        <dbReference type="ChEBI" id="CHEBI:57692"/>
    </cofactor>
</comment>
<keyword evidence="7" id="KW-1185">Reference proteome</keyword>
<keyword evidence="2" id="KW-0285">Flavoprotein</keyword>
<dbReference type="Pfam" id="PF01266">
    <property type="entry name" value="DAO"/>
    <property type="match status" value="1"/>
</dbReference>
<dbReference type="AlphaFoldDB" id="A0A917E6X7"/>
<evidence type="ECO:0000259" key="5">
    <source>
        <dbReference type="Pfam" id="PF01266"/>
    </source>
</evidence>
<evidence type="ECO:0000256" key="1">
    <source>
        <dbReference type="ARBA" id="ARBA00001974"/>
    </source>
</evidence>
<evidence type="ECO:0000256" key="4">
    <source>
        <dbReference type="ARBA" id="ARBA00023002"/>
    </source>
</evidence>
<dbReference type="InterPro" id="IPR045170">
    <property type="entry name" value="MTOX"/>
</dbReference>
<evidence type="ECO:0000313" key="7">
    <source>
        <dbReference type="Proteomes" id="UP000644699"/>
    </source>
</evidence>
<reference evidence="6" key="1">
    <citation type="journal article" date="2014" name="Int. J. Syst. Evol. Microbiol.">
        <title>Complete genome sequence of Corynebacterium casei LMG S-19264T (=DSM 44701T), isolated from a smear-ripened cheese.</title>
        <authorList>
            <consortium name="US DOE Joint Genome Institute (JGI-PGF)"/>
            <person name="Walter F."/>
            <person name="Albersmeier A."/>
            <person name="Kalinowski J."/>
            <person name="Ruckert C."/>
        </authorList>
    </citation>
    <scope>NUCLEOTIDE SEQUENCE</scope>
    <source>
        <strain evidence="6">CGMCC 1.15367</strain>
    </source>
</reference>
<keyword evidence="3" id="KW-0274">FAD</keyword>
<sequence length="367" mass="39679">MSRITIVGGGIVGLSVARAMLKRGHEVHVLDQGPIPNPRGASVDRHRMIRPHYGDATGYARMVAPAFAAWDRLWDDLGAAHFENTGAVAISLEPGDYADRTLASFRAAGLPHEVVEGAALARLMPHLDLPDGAFGVLAEPAGPLFADRIVAELADWLRVKGARLEENCRVARVDPARGLAWRADGSEIAADHLLVAAGAWLPGLMPEAYGEAPAYRQALLYLDPPAAYAEAWRAAPPIVTLGDHTGYSLPDRRGAGLKIGYSAHRRRARPDVEGFEADFAAESRAILAPFAPYFRQAEAYRPLRLQLGYYVLAPERRFRLEAAGQGLVVTDCDGQMFKFGPLLGERIAGLFAGEENAADVTRWAAGY</sequence>